<reference evidence="3" key="1">
    <citation type="submission" date="2023-07" db="EMBL/GenBank/DDBJ databases">
        <title>A chromosome-level genome assembly of Lolium multiflorum.</title>
        <authorList>
            <person name="Chen Y."/>
            <person name="Copetti D."/>
            <person name="Kolliker R."/>
            <person name="Studer B."/>
        </authorList>
    </citation>
    <scope>NUCLEOTIDE SEQUENCE</scope>
    <source>
        <strain evidence="3">02402/16</strain>
        <tissue evidence="3">Leaf</tissue>
    </source>
</reference>
<feature type="compositionally biased region" description="Polar residues" evidence="2">
    <location>
        <begin position="421"/>
        <end position="433"/>
    </location>
</feature>
<dbReference type="EMBL" id="JAUUTY010000002">
    <property type="protein sequence ID" value="KAK1680767.1"/>
    <property type="molecule type" value="Genomic_DNA"/>
</dbReference>
<feature type="region of interest" description="Disordered" evidence="2">
    <location>
        <begin position="333"/>
        <end position="439"/>
    </location>
</feature>
<evidence type="ECO:0000256" key="2">
    <source>
        <dbReference type="SAM" id="MobiDB-lite"/>
    </source>
</evidence>
<dbReference type="AlphaFoldDB" id="A0AAD8TFB4"/>
<organism evidence="3 4">
    <name type="scientific">Lolium multiflorum</name>
    <name type="common">Italian ryegrass</name>
    <name type="synonym">Lolium perenne subsp. multiflorum</name>
    <dbReference type="NCBI Taxonomy" id="4521"/>
    <lineage>
        <taxon>Eukaryota</taxon>
        <taxon>Viridiplantae</taxon>
        <taxon>Streptophyta</taxon>
        <taxon>Embryophyta</taxon>
        <taxon>Tracheophyta</taxon>
        <taxon>Spermatophyta</taxon>
        <taxon>Magnoliopsida</taxon>
        <taxon>Liliopsida</taxon>
        <taxon>Poales</taxon>
        <taxon>Poaceae</taxon>
        <taxon>BOP clade</taxon>
        <taxon>Pooideae</taxon>
        <taxon>Poodae</taxon>
        <taxon>Poeae</taxon>
        <taxon>Poeae Chloroplast Group 2 (Poeae type)</taxon>
        <taxon>Loliodinae</taxon>
        <taxon>Loliinae</taxon>
        <taxon>Lolium</taxon>
    </lineage>
</organism>
<name>A0AAD8TFB4_LOLMU</name>
<comment type="caution">
    <text evidence="3">The sequence shown here is derived from an EMBL/GenBank/DDBJ whole genome shotgun (WGS) entry which is preliminary data.</text>
</comment>
<protein>
    <submittedName>
        <fullName evidence="3">Uncharacterized protein</fullName>
    </submittedName>
</protein>
<sequence>MQVLATVAPLDGQETEDEDSTPDPEPSNAGSPLSRERPGKAILSPEEMVEQARMDLVAQSDILNSPITPESAADLEALEARRKQMLATAKKFADTAAAMLDERTEAANFVAHFKKKDQEIDESLAQVRKLEEHWEAKVKFVAEEEARIRREAIPPRRITFATPTEQQPLATPKDNMKKAAELLKKKDEEIDIDFVRKLVASAMQQQREKPENIQTRSRFLRIQLRETQQRARVPCILAETSTVFLHHHPELRVRHSPLVAAVQPETLDPMGQVESTSATCHRLGTGIVRWSHAGTGTKTQSLSLVGTKTASLSLGEVKDASLSLAEVKDASQNLGGAGTKSAPLSLAGAGTTEATTTKRKGATEAGVSRGSSAESPKAEDHLTGPLADPHRRHPVEAEAEAEAGDPVPAQSHPAAVLATLGSASTSTDPTTLVQGALAG</sequence>
<keyword evidence="1" id="KW-0175">Coiled coil</keyword>
<evidence type="ECO:0000313" key="3">
    <source>
        <dbReference type="EMBL" id="KAK1680767.1"/>
    </source>
</evidence>
<feature type="region of interest" description="Disordered" evidence="2">
    <location>
        <begin position="1"/>
        <end position="45"/>
    </location>
</feature>
<evidence type="ECO:0000256" key="1">
    <source>
        <dbReference type="SAM" id="Coils"/>
    </source>
</evidence>
<feature type="compositionally biased region" description="Acidic residues" evidence="2">
    <location>
        <begin position="13"/>
        <end position="22"/>
    </location>
</feature>
<keyword evidence="4" id="KW-1185">Reference proteome</keyword>
<feature type="coiled-coil region" evidence="1">
    <location>
        <begin position="75"/>
        <end position="133"/>
    </location>
</feature>
<accession>A0AAD8TFB4</accession>
<evidence type="ECO:0000313" key="4">
    <source>
        <dbReference type="Proteomes" id="UP001231189"/>
    </source>
</evidence>
<gene>
    <name evidence="3" type="ORF">QYE76_041615</name>
</gene>
<proteinExistence type="predicted"/>
<dbReference type="Proteomes" id="UP001231189">
    <property type="component" value="Unassembled WGS sequence"/>
</dbReference>